<evidence type="ECO:0000256" key="2">
    <source>
        <dbReference type="ARBA" id="ARBA00008434"/>
    </source>
</evidence>
<dbReference type="OrthoDB" id="441444at2759"/>
<dbReference type="InterPro" id="IPR009068">
    <property type="entry name" value="uS15_NS1_RNA-bd_sf"/>
</dbReference>
<evidence type="ECO:0000256" key="1">
    <source>
        <dbReference type="ARBA" id="ARBA00004173"/>
    </source>
</evidence>
<dbReference type="PANTHER" id="PTHR46685:SF1">
    <property type="entry name" value="SMALL RIBOSOMAL SUBUNIT PROTEIN US15M"/>
    <property type="match status" value="1"/>
</dbReference>
<accession>A0A7R8ZP07</accession>
<evidence type="ECO:0000256" key="7">
    <source>
        <dbReference type="ARBA" id="ARBA00035249"/>
    </source>
</evidence>
<evidence type="ECO:0000256" key="5">
    <source>
        <dbReference type="ARBA" id="ARBA00023128"/>
    </source>
</evidence>
<dbReference type="PANTHER" id="PTHR46685">
    <property type="entry name" value="28S RIBOSOMAL PROTEIN S15, MITOCHONDRIAL"/>
    <property type="match status" value="1"/>
</dbReference>
<protein>
    <recommendedName>
        <fullName evidence="7">Small ribosomal subunit protein uS15m</fullName>
    </recommendedName>
    <alternativeName>
        <fullName evidence="8">28S ribosomal protein S15, mitochondrial</fullName>
    </alternativeName>
</protein>
<evidence type="ECO:0000256" key="8">
    <source>
        <dbReference type="ARBA" id="ARBA00035528"/>
    </source>
</evidence>
<dbReference type="GO" id="GO:0003723">
    <property type="term" value="F:RNA binding"/>
    <property type="evidence" value="ECO:0007669"/>
    <property type="project" value="TreeGrafter"/>
</dbReference>
<gene>
    <name evidence="9" type="ORF">CTOB1V02_LOCUS6678</name>
</gene>
<proteinExistence type="inferred from homology"/>
<dbReference type="EMBL" id="OB661707">
    <property type="protein sequence ID" value="CAD7228800.1"/>
    <property type="molecule type" value="Genomic_DNA"/>
</dbReference>
<keyword evidence="5" id="KW-0496">Mitochondrion</keyword>
<dbReference type="Gene3D" id="1.10.287.10">
    <property type="entry name" value="S15/NS1, RNA-binding"/>
    <property type="match status" value="1"/>
</dbReference>
<evidence type="ECO:0000256" key="4">
    <source>
        <dbReference type="ARBA" id="ARBA00022980"/>
    </source>
</evidence>
<keyword evidence="3" id="KW-0809">Transit peptide</keyword>
<name>A0A7R8ZP07_9CRUS</name>
<dbReference type="InterPro" id="IPR052137">
    <property type="entry name" value="uS15_ribosomal"/>
</dbReference>
<keyword evidence="4" id="KW-0689">Ribosomal protein</keyword>
<evidence type="ECO:0000256" key="6">
    <source>
        <dbReference type="ARBA" id="ARBA00023274"/>
    </source>
</evidence>
<keyword evidence="6" id="KW-0687">Ribonucleoprotein</keyword>
<reference evidence="9" key="1">
    <citation type="submission" date="2020-11" db="EMBL/GenBank/DDBJ databases">
        <authorList>
            <person name="Tran Van P."/>
        </authorList>
    </citation>
    <scope>NUCLEOTIDE SEQUENCE</scope>
</reference>
<dbReference type="SUPFAM" id="SSF47060">
    <property type="entry name" value="S15/NS1 RNA-binding domain"/>
    <property type="match status" value="1"/>
</dbReference>
<comment type="subcellular location">
    <subcellularLocation>
        <location evidence="1">Mitochondrion</location>
    </subcellularLocation>
</comment>
<dbReference type="GO" id="GO:0005763">
    <property type="term" value="C:mitochondrial small ribosomal subunit"/>
    <property type="evidence" value="ECO:0007669"/>
    <property type="project" value="TreeGrafter"/>
</dbReference>
<organism evidence="9">
    <name type="scientific">Cyprideis torosa</name>
    <dbReference type="NCBI Taxonomy" id="163714"/>
    <lineage>
        <taxon>Eukaryota</taxon>
        <taxon>Metazoa</taxon>
        <taxon>Ecdysozoa</taxon>
        <taxon>Arthropoda</taxon>
        <taxon>Crustacea</taxon>
        <taxon>Oligostraca</taxon>
        <taxon>Ostracoda</taxon>
        <taxon>Podocopa</taxon>
        <taxon>Podocopida</taxon>
        <taxon>Cytherocopina</taxon>
        <taxon>Cytheroidea</taxon>
        <taxon>Cytherideidae</taxon>
        <taxon>Cyprideis</taxon>
    </lineage>
</organism>
<evidence type="ECO:0000256" key="3">
    <source>
        <dbReference type="ARBA" id="ARBA00022946"/>
    </source>
</evidence>
<evidence type="ECO:0000313" key="9">
    <source>
        <dbReference type="EMBL" id="CAD7228800.1"/>
    </source>
</evidence>
<comment type="similarity">
    <text evidence="2">Belongs to the universal ribosomal protein uS15 family.</text>
</comment>
<dbReference type="GO" id="GO:0003735">
    <property type="term" value="F:structural constituent of ribosome"/>
    <property type="evidence" value="ECO:0007669"/>
    <property type="project" value="TreeGrafter"/>
</dbReference>
<dbReference type="GO" id="GO:0032543">
    <property type="term" value="P:mitochondrial translation"/>
    <property type="evidence" value="ECO:0007669"/>
    <property type="project" value="TreeGrafter"/>
</dbReference>
<sequence>MEGKERSFVAKLTAHIRRAQYDIFETSTGRFNYKRICIVRGQVQKRRRLLKELRFLDYRRFEWVLEQLNIRFQNYPAVTIRIDRRQALRRLFSEHRQRVHMERRKELHQKFLESQKEFLEEKIEKLKWIAEEEKELRLPSTVSEKDIEAAQERAKAYVPFELSPPPQWPGPGQWPYDTFFVRSDFVVKKTSRIFAHFQTLETYDVK</sequence>
<dbReference type="AlphaFoldDB" id="A0A7R8ZP07"/>